<gene>
    <name evidence="2" type="ORF">SAMN04488589_0246</name>
</gene>
<evidence type="ECO:0000313" key="2">
    <source>
        <dbReference type="EMBL" id="SDF29063.1"/>
    </source>
</evidence>
<comment type="caution">
    <text evidence="2">The sequence shown here is derived from an EMBL/GenBank/DDBJ whole genome shotgun (WGS) entry which is preliminary data.</text>
</comment>
<proteinExistence type="predicted"/>
<dbReference type="Gene3D" id="1.10.287.1490">
    <property type="match status" value="1"/>
</dbReference>
<keyword evidence="3" id="KW-1185">Reference proteome</keyword>
<protein>
    <submittedName>
        <fullName evidence="2">Uncharacterized coiled-coil protein, contains DUF342 domain</fullName>
    </submittedName>
</protein>
<sequence>MSDIDVSSMNEKDLKNKVNDLRTQIGHHERELKGIFRELKLHRTNTDDLKKKRDKLNGQVKELVGKARNSKSKRDEINAKISSLKASRNAVNEKSRSFSDNINEFKTKRDELNKLSKGSVETLSKAYAADLELFLNADIPLKHEIDLFGRLLDLKERLGAAFDANAMHEKLMETYAESKEVFESRDDFGSEIGKLAEESQKYHLEMIELYNQADELRKAADTAHSQISEKYAVTAPIREKIDPLKKKIAALREELDVYLSKLNDIQVEKDDKKQEEHLVVAKEKLEKSGRLSLEDLKVLMEKGDLKF</sequence>
<feature type="coiled-coil region" evidence="1">
    <location>
        <begin position="248"/>
        <end position="275"/>
    </location>
</feature>
<dbReference type="InterPro" id="IPR055545">
    <property type="entry name" value="DUF7121"/>
</dbReference>
<dbReference type="EMBL" id="FNCA01000001">
    <property type="protein sequence ID" value="SDF29063.1"/>
    <property type="molecule type" value="Genomic_DNA"/>
</dbReference>
<evidence type="ECO:0000313" key="3">
    <source>
        <dbReference type="Proteomes" id="UP000199259"/>
    </source>
</evidence>
<keyword evidence="1" id="KW-0175">Coiled coil</keyword>
<dbReference type="Proteomes" id="UP000199259">
    <property type="component" value="Unassembled WGS sequence"/>
</dbReference>
<dbReference type="OrthoDB" id="147108at2157"/>
<evidence type="ECO:0000256" key="1">
    <source>
        <dbReference type="SAM" id="Coils"/>
    </source>
</evidence>
<dbReference type="Pfam" id="PF23435">
    <property type="entry name" value="DUF7121"/>
    <property type="match status" value="1"/>
</dbReference>
<organism evidence="2 3">
    <name type="scientific">Methanolobus vulcani</name>
    <dbReference type="NCBI Taxonomy" id="38026"/>
    <lineage>
        <taxon>Archaea</taxon>
        <taxon>Methanobacteriati</taxon>
        <taxon>Methanobacteriota</taxon>
        <taxon>Stenosarchaea group</taxon>
        <taxon>Methanomicrobia</taxon>
        <taxon>Methanosarcinales</taxon>
        <taxon>Methanosarcinaceae</taxon>
        <taxon>Methanolobus</taxon>
    </lineage>
</organism>
<name>A0A7Z7AUV2_9EURY</name>
<dbReference type="AlphaFoldDB" id="A0A7Z7AUV2"/>
<accession>A0A7Z7AUV2</accession>
<reference evidence="2 3" key="1">
    <citation type="submission" date="2016-10" db="EMBL/GenBank/DDBJ databases">
        <authorList>
            <person name="Varghese N."/>
            <person name="Submissions S."/>
        </authorList>
    </citation>
    <scope>NUCLEOTIDE SEQUENCE [LARGE SCALE GENOMIC DNA]</scope>
    <source>
        <strain evidence="2 3">PL 12/M</strain>
    </source>
</reference>
<dbReference type="RefSeq" id="WP_091707989.1">
    <property type="nucleotide sequence ID" value="NZ_FNCA01000001.1"/>
</dbReference>
<feature type="coiled-coil region" evidence="1">
    <location>
        <begin position="11"/>
        <end position="94"/>
    </location>
</feature>